<proteinExistence type="predicted"/>
<dbReference type="Pfam" id="PF11706">
    <property type="entry name" value="zf-CGNR"/>
    <property type="match status" value="1"/>
</dbReference>
<sequence>MDIPTPAAGEELSTSLALVNTRFRLPGGPYEGLAHPSAARAWLTGHGLAPAGPTLDSAQTARLRELRETLRALFGARIGGTAADPGQVAAVNAVLAGCPPLRLLDWGAGEPVRVLRPGPSQPLEHALALLAEDGIGLLTGEHAGKLAACGTPGCTRLMLRSHAARRWCSTRCGNRIRAVRHAAAKSMRKPTHQ</sequence>
<dbReference type="Pfam" id="PF07336">
    <property type="entry name" value="ABATE"/>
    <property type="match status" value="1"/>
</dbReference>
<feature type="domain" description="Zinc finger CGNR" evidence="1">
    <location>
        <begin position="146"/>
        <end position="183"/>
    </location>
</feature>
<dbReference type="EMBL" id="CP108036">
    <property type="protein sequence ID" value="WUN77560.1"/>
    <property type="molecule type" value="Genomic_DNA"/>
</dbReference>
<evidence type="ECO:0000313" key="2">
    <source>
        <dbReference type="EMBL" id="WUN77560.1"/>
    </source>
</evidence>
<dbReference type="InterPro" id="IPR021005">
    <property type="entry name" value="Znf_CGNR"/>
</dbReference>
<evidence type="ECO:0000259" key="1">
    <source>
        <dbReference type="Pfam" id="PF11706"/>
    </source>
</evidence>
<dbReference type="InterPro" id="IPR010852">
    <property type="entry name" value="ABATE"/>
</dbReference>
<dbReference type="SUPFAM" id="SSF160904">
    <property type="entry name" value="Jann2411-like"/>
    <property type="match status" value="1"/>
</dbReference>
<dbReference type="Proteomes" id="UP001432312">
    <property type="component" value="Chromosome"/>
</dbReference>
<name>A0ABZ1Q4W9_9ACTN</name>
<evidence type="ECO:0000313" key="3">
    <source>
        <dbReference type="Proteomes" id="UP001432312"/>
    </source>
</evidence>
<keyword evidence="3" id="KW-1185">Reference proteome</keyword>
<protein>
    <submittedName>
        <fullName evidence="2">ABATE domain-containing protein</fullName>
    </submittedName>
</protein>
<reference evidence="2" key="1">
    <citation type="submission" date="2022-10" db="EMBL/GenBank/DDBJ databases">
        <title>The complete genomes of actinobacterial strains from the NBC collection.</title>
        <authorList>
            <person name="Joergensen T.S."/>
            <person name="Alvarez Arevalo M."/>
            <person name="Sterndorff E.B."/>
            <person name="Faurdal D."/>
            <person name="Vuksanovic O."/>
            <person name="Mourched A.-S."/>
            <person name="Charusanti P."/>
            <person name="Shaw S."/>
            <person name="Blin K."/>
            <person name="Weber T."/>
        </authorList>
    </citation>
    <scope>NUCLEOTIDE SEQUENCE</scope>
    <source>
        <strain evidence="2">NBC_00303</strain>
    </source>
</reference>
<dbReference type="GeneID" id="95494979"/>
<dbReference type="Gene3D" id="1.10.3300.10">
    <property type="entry name" value="Jann2411-like domain"/>
    <property type="match status" value="1"/>
</dbReference>
<dbReference type="InterPro" id="IPR023286">
    <property type="entry name" value="ABATE_dom_sf"/>
</dbReference>
<accession>A0ABZ1Q4W9</accession>
<dbReference type="PANTHER" id="PTHR35525:SF3">
    <property type="entry name" value="BLL6575 PROTEIN"/>
    <property type="match status" value="1"/>
</dbReference>
<dbReference type="RefSeq" id="WP_328738506.1">
    <property type="nucleotide sequence ID" value="NZ_CP108036.1"/>
</dbReference>
<organism evidence="2 3">
    <name type="scientific">Streptomyces erythrochromogenes</name>
    <dbReference type="NCBI Taxonomy" id="285574"/>
    <lineage>
        <taxon>Bacteria</taxon>
        <taxon>Bacillati</taxon>
        <taxon>Actinomycetota</taxon>
        <taxon>Actinomycetes</taxon>
        <taxon>Kitasatosporales</taxon>
        <taxon>Streptomycetaceae</taxon>
        <taxon>Streptomyces</taxon>
    </lineage>
</organism>
<gene>
    <name evidence="2" type="ORF">OHA91_03045</name>
</gene>
<dbReference type="PANTHER" id="PTHR35525">
    <property type="entry name" value="BLL6575 PROTEIN"/>
    <property type="match status" value="1"/>
</dbReference>